<evidence type="ECO:0000259" key="6">
    <source>
        <dbReference type="PROSITE" id="PS50016"/>
    </source>
</evidence>
<dbReference type="SUPFAM" id="SSF57903">
    <property type="entry name" value="FYVE/PHD zinc finger"/>
    <property type="match status" value="1"/>
</dbReference>
<reference evidence="7" key="2">
    <citation type="submission" date="2025-05" db="UniProtKB">
        <authorList>
            <consortium name="EnsemblMetazoa"/>
        </authorList>
    </citation>
    <scope>IDENTIFICATION</scope>
    <source>
        <strain evidence="7">Foshan</strain>
    </source>
</reference>
<dbReference type="GeneID" id="134285194"/>
<feature type="region of interest" description="Disordered" evidence="5">
    <location>
        <begin position="326"/>
        <end position="349"/>
    </location>
</feature>
<feature type="region of interest" description="Disordered" evidence="5">
    <location>
        <begin position="286"/>
        <end position="309"/>
    </location>
</feature>
<evidence type="ECO:0000313" key="8">
    <source>
        <dbReference type="Proteomes" id="UP000069940"/>
    </source>
</evidence>
<evidence type="ECO:0000256" key="4">
    <source>
        <dbReference type="PROSITE-ProRule" id="PRU00146"/>
    </source>
</evidence>
<dbReference type="PANTHER" id="PTHR47331">
    <property type="entry name" value="PHD-TYPE DOMAIN-CONTAINING PROTEIN"/>
    <property type="match status" value="1"/>
</dbReference>
<evidence type="ECO:0000313" key="7">
    <source>
        <dbReference type="EnsemblMetazoa" id="AALFPA23_023743.P35386"/>
    </source>
</evidence>
<dbReference type="Gene3D" id="2.60.120.650">
    <property type="entry name" value="Cupin"/>
    <property type="match status" value="1"/>
</dbReference>
<dbReference type="InterPro" id="IPR011011">
    <property type="entry name" value="Znf_FYVE_PHD"/>
</dbReference>
<sequence length="960" mass="106481">MPTLRPRPERLSIVRELSEEEAATEASCPGCNRPDIAERYMVQCDMCERWYHFSCAKVDEAIKDRSFSCCKCVAVLNQDAKTDSLRSSQSGRSSSSRLANIQLQMQRLAEEQTAQEKLMQETQEFARELREKSVQQEIEIRSNSMKERMERELEFIKKKYNLLQNELNEEDSGSVKSVASQRSASSSVRRWLESQMEAALTSSGQGNAPTSSTSRTGTIRKGTTAQKQASSAGIDQTLDSQLDIQGSQAQVGTSTRVTPVSVQAMQNPTFVSRGLFGVNTEQRSGSFHTTETTRNGTPVSQGPACNTAARPADCSQAQITAHPLNVISPPTSKQIEMARASPRISWDSGTRAKELEEKIRDLQHQLNHLRLQSSEQPQVDSRLLRNSQLNVRQSMETVEPSTIERYVTHTNRFASSTSRGGRLNPAIVSFPSNQTQPVDLELPEHHSTPNTVSVDSNISMHPITTGAMTFTNLFGCPPVSSSVRRPPVTFVSSCSNPIMSSQIPPCISQVPGPIPMGPNAQQLAARHVVPKDLPVFDGNPVDWPLFYSSYTTSNGMCGYTDAENLMRLQRCLKGNALHAVSCQLLHPSSVPQIIATLQMLYGRPELVVNSLINRVRAIPPPKADKLETVMSFGLAVQNLCGHLRAMNMDNHLSNPTLLQELVGKLPAGIKLDWALYLRQVANADLRTFSDYMSMIASAASNVTYSTETSAKPDKQKGREKGYFNAHAEENKKNVSFVRRPTGACEEKQPDHPKPCTVCQKLGHKVRDCSVFKGRNIGERWKLVQQLHLCRRCLISHGKWPCKSLGCGIEGCELRHHTLLHPGKPEDSSTMSRQPSGIEGPSTGKVNTHRRKQRSTLFRILPVTLYSKSSSIDVLAFLDDGSEFTLVEKEVADQLGVKGEVEPLCLQWTSNVTRTESDSRVIQLDISGKGSKKRYSLDRVHTVDTYRVFPWKVTAGSLLEF</sequence>
<organism evidence="7 8">
    <name type="scientific">Aedes albopictus</name>
    <name type="common">Asian tiger mosquito</name>
    <name type="synonym">Stegomyia albopicta</name>
    <dbReference type="NCBI Taxonomy" id="7160"/>
    <lineage>
        <taxon>Eukaryota</taxon>
        <taxon>Metazoa</taxon>
        <taxon>Ecdysozoa</taxon>
        <taxon>Arthropoda</taxon>
        <taxon>Hexapoda</taxon>
        <taxon>Insecta</taxon>
        <taxon>Pterygota</taxon>
        <taxon>Neoptera</taxon>
        <taxon>Endopterygota</taxon>
        <taxon>Diptera</taxon>
        <taxon>Nematocera</taxon>
        <taxon>Culicoidea</taxon>
        <taxon>Culicidae</taxon>
        <taxon>Culicinae</taxon>
        <taxon>Aedini</taxon>
        <taxon>Aedes</taxon>
        <taxon>Stegomyia</taxon>
    </lineage>
</organism>
<keyword evidence="1" id="KW-0479">Metal-binding</keyword>
<dbReference type="EnsemblMetazoa" id="AALFPA23_023743.R35386">
    <property type="protein sequence ID" value="AALFPA23_023743.P35386"/>
    <property type="gene ID" value="AALFPA23_023743"/>
</dbReference>
<dbReference type="PROSITE" id="PS01359">
    <property type="entry name" value="ZF_PHD_1"/>
    <property type="match status" value="1"/>
</dbReference>
<evidence type="ECO:0000256" key="3">
    <source>
        <dbReference type="ARBA" id="ARBA00022833"/>
    </source>
</evidence>
<dbReference type="InterPro" id="IPR005312">
    <property type="entry name" value="DUF1759"/>
</dbReference>
<keyword evidence="2 4" id="KW-0863">Zinc-finger</keyword>
<feature type="region of interest" description="Disordered" evidence="5">
    <location>
        <begin position="822"/>
        <end position="848"/>
    </location>
</feature>
<feature type="compositionally biased region" description="Polar residues" evidence="5">
    <location>
        <begin position="200"/>
        <end position="234"/>
    </location>
</feature>
<feature type="compositionally biased region" description="Polar residues" evidence="5">
    <location>
        <begin position="286"/>
        <end position="304"/>
    </location>
</feature>
<dbReference type="PROSITE" id="PS50016">
    <property type="entry name" value="ZF_PHD_2"/>
    <property type="match status" value="1"/>
</dbReference>
<dbReference type="SMART" id="SM00249">
    <property type="entry name" value="PHD"/>
    <property type="match status" value="1"/>
</dbReference>
<dbReference type="Proteomes" id="UP000069940">
    <property type="component" value="Unassembled WGS sequence"/>
</dbReference>
<keyword evidence="3" id="KW-0862">Zinc</keyword>
<evidence type="ECO:0000256" key="2">
    <source>
        <dbReference type="ARBA" id="ARBA00022771"/>
    </source>
</evidence>
<evidence type="ECO:0000256" key="5">
    <source>
        <dbReference type="SAM" id="MobiDB-lite"/>
    </source>
</evidence>
<dbReference type="CDD" id="cd15489">
    <property type="entry name" value="PHD_SF"/>
    <property type="match status" value="1"/>
</dbReference>
<protein>
    <recommendedName>
        <fullName evidence="6">PHD-type domain-containing protein</fullName>
    </recommendedName>
</protein>
<feature type="region of interest" description="Disordered" evidence="5">
    <location>
        <begin position="197"/>
        <end position="234"/>
    </location>
</feature>
<evidence type="ECO:0000256" key="1">
    <source>
        <dbReference type="ARBA" id="ARBA00022723"/>
    </source>
</evidence>
<keyword evidence="8" id="KW-1185">Reference proteome</keyword>
<reference evidence="8" key="1">
    <citation type="journal article" date="2015" name="Proc. Natl. Acad. Sci. U.S.A.">
        <title>Genome sequence of the Asian Tiger mosquito, Aedes albopictus, reveals insights into its biology, genetics, and evolution.</title>
        <authorList>
            <person name="Chen X.G."/>
            <person name="Jiang X."/>
            <person name="Gu J."/>
            <person name="Xu M."/>
            <person name="Wu Y."/>
            <person name="Deng Y."/>
            <person name="Zhang C."/>
            <person name="Bonizzoni M."/>
            <person name="Dermauw W."/>
            <person name="Vontas J."/>
            <person name="Armbruster P."/>
            <person name="Huang X."/>
            <person name="Yang Y."/>
            <person name="Zhang H."/>
            <person name="He W."/>
            <person name="Peng H."/>
            <person name="Liu Y."/>
            <person name="Wu K."/>
            <person name="Chen J."/>
            <person name="Lirakis M."/>
            <person name="Topalis P."/>
            <person name="Van Leeuwen T."/>
            <person name="Hall A.B."/>
            <person name="Jiang X."/>
            <person name="Thorpe C."/>
            <person name="Mueller R.L."/>
            <person name="Sun C."/>
            <person name="Waterhouse R.M."/>
            <person name="Yan G."/>
            <person name="Tu Z.J."/>
            <person name="Fang X."/>
            <person name="James A.A."/>
        </authorList>
    </citation>
    <scope>NUCLEOTIDE SEQUENCE [LARGE SCALE GENOMIC DNA]</scope>
    <source>
        <strain evidence="8">Foshan</strain>
    </source>
</reference>
<proteinExistence type="predicted"/>
<dbReference type="RefSeq" id="XP_062701477.1">
    <property type="nucleotide sequence ID" value="XM_062845493.1"/>
</dbReference>
<accession>A0ABM2A270</accession>
<feature type="domain" description="PHD-type" evidence="6">
    <location>
        <begin position="25"/>
        <end position="75"/>
    </location>
</feature>
<dbReference type="InterPro" id="IPR001965">
    <property type="entry name" value="Znf_PHD"/>
</dbReference>
<dbReference type="InterPro" id="IPR019787">
    <property type="entry name" value="Znf_PHD-finger"/>
</dbReference>
<dbReference type="InterPro" id="IPR019786">
    <property type="entry name" value="Zinc_finger_PHD-type_CS"/>
</dbReference>
<dbReference type="Pfam" id="PF03564">
    <property type="entry name" value="DUF1759"/>
    <property type="match status" value="1"/>
</dbReference>
<name>A0ABM2A270_AEDAL</name>